<feature type="signal peptide" evidence="1">
    <location>
        <begin position="1"/>
        <end position="24"/>
    </location>
</feature>
<dbReference type="PROSITE" id="PS00282">
    <property type="entry name" value="KAZAL_1"/>
    <property type="match status" value="1"/>
</dbReference>
<sequence>MHQSNFSFALRFFFPFSCVGFMRMRCFCCCSSLLSAASKLNSCLCYEGKGCTKEYDPVCGSNGKTYGTTCLLCQENQYVTLLSAWVMNECSPEHPSRRPPWRAGHLA</sequence>
<name>A0A3Q2DL66_CYPVA</name>
<feature type="chain" id="PRO_5018673208" description="Kazal-like domain-containing protein" evidence="1">
    <location>
        <begin position="25"/>
        <end position="107"/>
    </location>
</feature>
<reference evidence="3" key="2">
    <citation type="submission" date="2025-09" db="UniProtKB">
        <authorList>
            <consortium name="Ensembl"/>
        </authorList>
    </citation>
    <scope>IDENTIFICATION</scope>
</reference>
<protein>
    <recommendedName>
        <fullName evidence="2">Kazal-like domain-containing protein</fullName>
    </recommendedName>
</protein>
<reference evidence="3" key="1">
    <citation type="submission" date="2025-08" db="UniProtKB">
        <authorList>
            <consortium name="Ensembl"/>
        </authorList>
    </citation>
    <scope>IDENTIFICATION</scope>
</reference>
<dbReference type="InterPro" id="IPR036058">
    <property type="entry name" value="Kazal_dom_sf"/>
</dbReference>
<feature type="domain" description="Kazal-like" evidence="2">
    <location>
        <begin position="37"/>
        <end position="92"/>
    </location>
</feature>
<dbReference type="PROSITE" id="PS51465">
    <property type="entry name" value="KAZAL_2"/>
    <property type="match status" value="1"/>
</dbReference>
<dbReference type="Gene3D" id="3.30.60.30">
    <property type="match status" value="1"/>
</dbReference>
<keyword evidence="4" id="KW-1185">Reference proteome</keyword>
<dbReference type="AlphaFoldDB" id="A0A3Q2DL66"/>
<organism evidence="3 4">
    <name type="scientific">Cyprinodon variegatus</name>
    <name type="common">Sheepshead minnow</name>
    <dbReference type="NCBI Taxonomy" id="28743"/>
    <lineage>
        <taxon>Eukaryota</taxon>
        <taxon>Metazoa</taxon>
        <taxon>Chordata</taxon>
        <taxon>Craniata</taxon>
        <taxon>Vertebrata</taxon>
        <taxon>Euteleostomi</taxon>
        <taxon>Actinopterygii</taxon>
        <taxon>Neopterygii</taxon>
        <taxon>Teleostei</taxon>
        <taxon>Neoteleostei</taxon>
        <taxon>Acanthomorphata</taxon>
        <taxon>Ovalentaria</taxon>
        <taxon>Atherinomorphae</taxon>
        <taxon>Cyprinodontiformes</taxon>
        <taxon>Cyprinodontidae</taxon>
        <taxon>Cyprinodon</taxon>
    </lineage>
</organism>
<dbReference type="Ensembl" id="ENSCVAT00000028598.1">
    <property type="protein sequence ID" value="ENSCVAP00000019424.1"/>
    <property type="gene ID" value="ENSCVAG00000022784.1"/>
</dbReference>
<evidence type="ECO:0000313" key="3">
    <source>
        <dbReference type="Ensembl" id="ENSCVAP00000019424.1"/>
    </source>
</evidence>
<dbReference type="InterPro" id="IPR002350">
    <property type="entry name" value="Kazal_dom"/>
</dbReference>
<keyword evidence="1" id="KW-0732">Signal</keyword>
<evidence type="ECO:0000256" key="1">
    <source>
        <dbReference type="SAM" id="SignalP"/>
    </source>
</evidence>
<dbReference type="SMART" id="SM00280">
    <property type="entry name" value="KAZAL"/>
    <property type="match status" value="1"/>
</dbReference>
<evidence type="ECO:0000313" key="4">
    <source>
        <dbReference type="Proteomes" id="UP000265020"/>
    </source>
</evidence>
<dbReference type="Pfam" id="PF00050">
    <property type="entry name" value="Kazal_1"/>
    <property type="match status" value="1"/>
</dbReference>
<dbReference type="SUPFAM" id="SSF100895">
    <property type="entry name" value="Kazal-type serine protease inhibitors"/>
    <property type="match status" value="1"/>
</dbReference>
<accession>A0A3Q2DL66</accession>
<evidence type="ECO:0000259" key="2">
    <source>
        <dbReference type="PROSITE" id="PS51465"/>
    </source>
</evidence>
<dbReference type="Proteomes" id="UP000265020">
    <property type="component" value="Unassembled WGS sequence"/>
</dbReference>
<proteinExistence type="predicted"/>